<organism evidence="1 2">
    <name type="scientific">Catellatospora citrea</name>
    <dbReference type="NCBI Taxonomy" id="53366"/>
    <lineage>
        <taxon>Bacteria</taxon>
        <taxon>Bacillati</taxon>
        <taxon>Actinomycetota</taxon>
        <taxon>Actinomycetes</taxon>
        <taxon>Micromonosporales</taxon>
        <taxon>Micromonosporaceae</taxon>
        <taxon>Catellatospora</taxon>
    </lineage>
</organism>
<dbReference type="Proteomes" id="UP000659904">
    <property type="component" value="Unassembled WGS sequence"/>
</dbReference>
<proteinExistence type="predicted"/>
<dbReference type="EMBL" id="BONH01000045">
    <property type="protein sequence ID" value="GIG01951.1"/>
    <property type="molecule type" value="Genomic_DNA"/>
</dbReference>
<name>A0A8J3P2S4_9ACTN</name>
<dbReference type="AlphaFoldDB" id="A0A8J3P2S4"/>
<accession>A0A8J3P2S4</accession>
<gene>
    <name evidence="1" type="ORF">Cci01nite_70440</name>
</gene>
<keyword evidence="2" id="KW-1185">Reference proteome</keyword>
<reference evidence="1 2" key="1">
    <citation type="submission" date="2021-01" db="EMBL/GenBank/DDBJ databases">
        <title>Whole genome shotgun sequence of Catellatospora citrea NBRC 14495.</title>
        <authorList>
            <person name="Komaki H."/>
            <person name="Tamura T."/>
        </authorList>
    </citation>
    <scope>NUCLEOTIDE SEQUENCE [LARGE SCALE GENOMIC DNA]</scope>
    <source>
        <strain evidence="1 2">NBRC 14495</strain>
    </source>
</reference>
<sequence length="55" mass="5974">MAPTATATRPAPVMVALSQRPQPRPEVTEIEFVNVEQTVLAANKCNCNSSDDNPY</sequence>
<evidence type="ECO:0000313" key="2">
    <source>
        <dbReference type="Proteomes" id="UP000659904"/>
    </source>
</evidence>
<evidence type="ECO:0000313" key="1">
    <source>
        <dbReference type="EMBL" id="GIG01951.1"/>
    </source>
</evidence>
<comment type="caution">
    <text evidence="1">The sequence shown here is derived from an EMBL/GenBank/DDBJ whole genome shotgun (WGS) entry which is preliminary data.</text>
</comment>
<protein>
    <submittedName>
        <fullName evidence="1">Uncharacterized protein</fullName>
    </submittedName>
</protein>